<evidence type="ECO:0000256" key="1">
    <source>
        <dbReference type="SAM" id="Coils"/>
    </source>
</evidence>
<dbReference type="EMBL" id="JNBR01000173">
    <property type="protein sequence ID" value="OQR95921.1"/>
    <property type="molecule type" value="Genomic_DNA"/>
</dbReference>
<evidence type="ECO:0000313" key="2">
    <source>
        <dbReference type="EMBL" id="OQR95921.1"/>
    </source>
</evidence>
<dbReference type="OrthoDB" id="72084at2759"/>
<comment type="caution">
    <text evidence="2">The sequence shown here is derived from an EMBL/GenBank/DDBJ whole genome shotgun (WGS) entry which is preliminary data.</text>
</comment>
<dbReference type="AlphaFoldDB" id="A0A1V9ZDD9"/>
<reference evidence="2 3" key="1">
    <citation type="journal article" date="2014" name="Genome Biol. Evol.">
        <title>The secreted proteins of Achlya hypogyna and Thraustotheca clavata identify the ancestral oomycete secretome and reveal gene acquisitions by horizontal gene transfer.</title>
        <authorList>
            <person name="Misner I."/>
            <person name="Blouin N."/>
            <person name="Leonard G."/>
            <person name="Richards T.A."/>
            <person name="Lane C.E."/>
        </authorList>
    </citation>
    <scope>NUCLEOTIDE SEQUENCE [LARGE SCALE GENOMIC DNA]</scope>
    <source>
        <strain evidence="2 3">ATCC 48635</strain>
    </source>
</reference>
<evidence type="ECO:0000313" key="3">
    <source>
        <dbReference type="Proteomes" id="UP000243579"/>
    </source>
</evidence>
<sequence>MDDDRLDSLGDLHAAAQAGLHLLESNAALEEQVRELESALASAQNDCNGWAAKYDACWKQRCDAMYEVNFLLKANKELRQDIVRAQDKCIIVEREAMKLENRLVYAETSLRRCVQERKERRASIEKPPPVQPTVEVAPPPAVVDVTQLLAPYEAQIEKLKAQVASLFSVKHELDSALLELAAKDAQLKEIQMEQQEERDLITSMRESIDHLKQVHTVARGVRI</sequence>
<keyword evidence="1" id="KW-0175">Coiled coil</keyword>
<dbReference type="Proteomes" id="UP000243579">
    <property type="component" value="Unassembled WGS sequence"/>
</dbReference>
<feature type="coiled-coil region" evidence="1">
    <location>
        <begin position="26"/>
        <end position="102"/>
    </location>
</feature>
<keyword evidence="3" id="KW-1185">Reference proteome</keyword>
<gene>
    <name evidence="2" type="ORF">ACHHYP_00008</name>
</gene>
<name>A0A1V9ZDD9_ACHHY</name>
<protein>
    <submittedName>
        <fullName evidence="2">Uncharacterized protein</fullName>
    </submittedName>
</protein>
<accession>A0A1V9ZDD9</accession>
<proteinExistence type="predicted"/>
<organism evidence="2 3">
    <name type="scientific">Achlya hypogyna</name>
    <name type="common">Oomycete</name>
    <name type="synonym">Protoachlya hypogyna</name>
    <dbReference type="NCBI Taxonomy" id="1202772"/>
    <lineage>
        <taxon>Eukaryota</taxon>
        <taxon>Sar</taxon>
        <taxon>Stramenopiles</taxon>
        <taxon>Oomycota</taxon>
        <taxon>Saprolegniomycetes</taxon>
        <taxon>Saprolegniales</taxon>
        <taxon>Achlyaceae</taxon>
        <taxon>Achlya</taxon>
    </lineage>
</organism>